<organism evidence="15 16">
    <name type="scientific">Fulvimonas soli</name>
    <dbReference type="NCBI Taxonomy" id="155197"/>
    <lineage>
        <taxon>Bacteria</taxon>
        <taxon>Pseudomonadati</taxon>
        <taxon>Pseudomonadota</taxon>
        <taxon>Gammaproteobacteria</taxon>
        <taxon>Lysobacterales</taxon>
        <taxon>Rhodanobacteraceae</taxon>
        <taxon>Fulvimonas</taxon>
    </lineage>
</organism>
<keyword evidence="11 13" id="KW-1006">Bacterial flagellum protein export</keyword>
<dbReference type="GO" id="GO:0044780">
    <property type="term" value="P:bacterial-type flagellum assembly"/>
    <property type="evidence" value="ECO:0007669"/>
    <property type="project" value="InterPro"/>
</dbReference>
<keyword evidence="4 13" id="KW-0813">Transport</keyword>
<feature type="region of interest" description="Disordered" evidence="14">
    <location>
        <begin position="357"/>
        <end position="379"/>
    </location>
</feature>
<dbReference type="Gene3D" id="3.40.1690.10">
    <property type="entry name" value="secretion proteins EscU"/>
    <property type="match status" value="1"/>
</dbReference>
<evidence type="ECO:0000256" key="8">
    <source>
        <dbReference type="ARBA" id="ARBA00022927"/>
    </source>
</evidence>
<feature type="transmembrane region" description="Helical" evidence="13">
    <location>
        <begin position="34"/>
        <end position="56"/>
    </location>
</feature>
<proteinExistence type="inferred from homology"/>
<protein>
    <recommendedName>
        <fullName evidence="3 13">Flagellar biosynthetic protein FlhB</fullName>
    </recommendedName>
</protein>
<evidence type="ECO:0000256" key="5">
    <source>
        <dbReference type="ARBA" id="ARBA00022475"/>
    </source>
</evidence>
<comment type="caution">
    <text evidence="15">The sequence shown here is derived from an EMBL/GenBank/DDBJ whole genome shotgun (WGS) entry which is preliminary data.</text>
</comment>
<evidence type="ECO:0000256" key="11">
    <source>
        <dbReference type="ARBA" id="ARBA00023225"/>
    </source>
</evidence>
<dbReference type="SUPFAM" id="SSF160544">
    <property type="entry name" value="EscU C-terminal domain-like"/>
    <property type="match status" value="1"/>
</dbReference>
<dbReference type="GO" id="GO:0009306">
    <property type="term" value="P:protein secretion"/>
    <property type="evidence" value="ECO:0007669"/>
    <property type="project" value="InterPro"/>
</dbReference>
<feature type="transmembrane region" description="Helical" evidence="13">
    <location>
        <begin position="188"/>
        <end position="212"/>
    </location>
</feature>
<sequence length="379" mass="40636">MAGHDDEQERTEQPSEKRLREAREKGDVPRSRDLSGALVVLAAVAALLSTAPGAYVHAQRIYALGLGYGREALFSDALPARVLGLALREALLLFAPVAAATMLASFAGPVLLGGLNFSGEALQPKLERLDPLAGLGRIFALRGLVELGKSLLKLALIGAALALLLRHWEGDLMATGRGAVAAGIAQSLGLLGRAALIFGGMLALIGGVDALYQKFDHARRLRMTRQELKDEAKETEGNPEIKGRVRRVQYEMSRRRMMQELLRADVVVTNPTHFAVALRYDEGRSGAPRVIAKGVDVLAQQIRQVAAAHRIPLVEAPPLARALYATTALGREIPVALYVAVAQVLAYVYQLRQAAARGDAPPPAPSPEVDPDLMGPYKP</sequence>
<keyword evidence="8 13" id="KW-0653">Protein transport</keyword>
<evidence type="ECO:0000256" key="7">
    <source>
        <dbReference type="ARBA" id="ARBA00022795"/>
    </source>
</evidence>
<keyword evidence="6 13" id="KW-0812">Transmembrane</keyword>
<dbReference type="FunFam" id="3.40.1690.10:FF:000001">
    <property type="entry name" value="Flagellar biosynthetic protein FlhB"/>
    <property type="match status" value="1"/>
</dbReference>
<dbReference type="Pfam" id="PF01312">
    <property type="entry name" value="Bac_export_2"/>
    <property type="match status" value="1"/>
</dbReference>
<dbReference type="AlphaFoldDB" id="A0A316HQX9"/>
<dbReference type="InterPro" id="IPR006136">
    <property type="entry name" value="FlhB"/>
</dbReference>
<evidence type="ECO:0000256" key="2">
    <source>
        <dbReference type="ARBA" id="ARBA00010690"/>
    </source>
</evidence>
<evidence type="ECO:0000256" key="1">
    <source>
        <dbReference type="ARBA" id="ARBA00004651"/>
    </source>
</evidence>
<keyword evidence="10 13" id="KW-0472">Membrane</keyword>
<keyword evidence="15" id="KW-0969">Cilium</keyword>
<dbReference type="InterPro" id="IPR029025">
    <property type="entry name" value="T3SS_substrate_exporter_C"/>
</dbReference>
<accession>A0A316HQX9</accession>
<evidence type="ECO:0000313" key="15">
    <source>
        <dbReference type="EMBL" id="PWK83067.1"/>
    </source>
</evidence>
<keyword evidence="5 13" id="KW-1003">Cell membrane</keyword>
<comment type="subcellular location">
    <subcellularLocation>
        <location evidence="1">Cell membrane</location>
        <topology evidence="1">Multi-pass membrane protein</topology>
    </subcellularLocation>
</comment>
<evidence type="ECO:0000256" key="9">
    <source>
        <dbReference type="ARBA" id="ARBA00022989"/>
    </source>
</evidence>
<dbReference type="OrthoDB" id="9807950at2"/>
<name>A0A316HQX9_9GAMM</name>
<keyword evidence="15" id="KW-0966">Cell projection</keyword>
<comment type="similarity">
    <text evidence="2 13">Belongs to the type III secretion exporter family.</text>
</comment>
<evidence type="ECO:0000256" key="10">
    <source>
        <dbReference type="ARBA" id="ARBA00023136"/>
    </source>
</evidence>
<reference evidence="15 16" key="1">
    <citation type="submission" date="2018-05" db="EMBL/GenBank/DDBJ databases">
        <title>Genomic Encyclopedia of Type Strains, Phase IV (KMG-IV): sequencing the most valuable type-strain genomes for metagenomic binning, comparative biology and taxonomic classification.</title>
        <authorList>
            <person name="Goeker M."/>
        </authorList>
    </citation>
    <scope>NUCLEOTIDE SEQUENCE [LARGE SCALE GENOMIC DNA]</scope>
    <source>
        <strain evidence="15 16">DSM 14263</strain>
    </source>
</reference>
<evidence type="ECO:0000256" key="12">
    <source>
        <dbReference type="ARBA" id="ARBA00025078"/>
    </source>
</evidence>
<comment type="function">
    <text evidence="12 13">Required for formation of the rod structure in the basal body of the flagellar apparatus. Together with FliI and FliH, may constitute the export apparatus of flagellin.</text>
</comment>
<gene>
    <name evidence="13" type="primary">flhB</name>
    <name evidence="15" type="ORF">C7456_11415</name>
</gene>
<dbReference type="Proteomes" id="UP000245812">
    <property type="component" value="Unassembled WGS sequence"/>
</dbReference>
<dbReference type="NCBIfam" id="TIGR00328">
    <property type="entry name" value="flhB"/>
    <property type="match status" value="1"/>
</dbReference>
<evidence type="ECO:0000256" key="6">
    <source>
        <dbReference type="ARBA" id="ARBA00022692"/>
    </source>
</evidence>
<keyword evidence="9 13" id="KW-1133">Transmembrane helix</keyword>
<feature type="region of interest" description="Disordered" evidence="14">
    <location>
        <begin position="1"/>
        <end position="28"/>
    </location>
</feature>
<dbReference type="PANTHER" id="PTHR30531">
    <property type="entry name" value="FLAGELLAR BIOSYNTHETIC PROTEIN FLHB"/>
    <property type="match status" value="1"/>
</dbReference>
<feature type="transmembrane region" description="Helical" evidence="13">
    <location>
        <begin position="91"/>
        <end position="115"/>
    </location>
</feature>
<keyword evidence="7 13" id="KW-1005">Bacterial flagellum biogenesis</keyword>
<keyword evidence="16" id="KW-1185">Reference proteome</keyword>
<evidence type="ECO:0000256" key="4">
    <source>
        <dbReference type="ARBA" id="ARBA00022448"/>
    </source>
</evidence>
<comment type="caution">
    <text evidence="13">Lacks conserved residue(s) required for the propagation of feature annotation.</text>
</comment>
<dbReference type="PRINTS" id="PR00950">
    <property type="entry name" value="TYPE3IMSPROT"/>
</dbReference>
<evidence type="ECO:0000313" key="16">
    <source>
        <dbReference type="Proteomes" id="UP000245812"/>
    </source>
</evidence>
<dbReference type="GO" id="GO:0005886">
    <property type="term" value="C:plasma membrane"/>
    <property type="evidence" value="ECO:0007669"/>
    <property type="project" value="UniProtKB-SubCell"/>
</dbReference>
<dbReference type="PANTHER" id="PTHR30531:SF12">
    <property type="entry name" value="FLAGELLAR BIOSYNTHETIC PROTEIN FLHB"/>
    <property type="match status" value="1"/>
</dbReference>
<keyword evidence="15" id="KW-0282">Flagellum</keyword>
<evidence type="ECO:0000256" key="13">
    <source>
        <dbReference type="RuleBase" id="RU364091"/>
    </source>
</evidence>
<dbReference type="RefSeq" id="WP_109724549.1">
    <property type="nucleotide sequence ID" value="NZ_MSZV01000068.1"/>
</dbReference>
<dbReference type="InterPro" id="IPR006135">
    <property type="entry name" value="T3SS_substrate_exporter"/>
</dbReference>
<dbReference type="EMBL" id="QGHC01000014">
    <property type="protein sequence ID" value="PWK83067.1"/>
    <property type="molecule type" value="Genomic_DNA"/>
</dbReference>
<evidence type="ECO:0000256" key="3">
    <source>
        <dbReference type="ARBA" id="ARBA00021622"/>
    </source>
</evidence>
<evidence type="ECO:0000256" key="14">
    <source>
        <dbReference type="SAM" id="MobiDB-lite"/>
    </source>
</evidence>